<dbReference type="Proteomes" id="UP000001476">
    <property type="component" value="Chromosome"/>
</dbReference>
<feature type="domain" description="ABC transporter" evidence="8">
    <location>
        <begin position="351"/>
        <end position="586"/>
    </location>
</feature>
<evidence type="ECO:0000259" key="8">
    <source>
        <dbReference type="PROSITE" id="PS50893"/>
    </source>
</evidence>
<protein>
    <submittedName>
        <fullName evidence="10">ATP-binding cassette, subfamily B, bacterial</fullName>
    </submittedName>
</protein>
<sequence>MKKIKYRKQEKIMKENLKKLAKYYKPYLGTFILDMILAMMSAAVALVIPLVVRFITSKVAYMSANEALSRIMIIVAVLFVLVLIQWGCNYYISNYGHVMGAKIEYDMRAEIFNHYQKLSYSFYDDQKVGQLLSRITSDLFDITELLHHGPENITISLIKIIGALCILSSIDLRLTIAAFVLIPFMLVFAYVLNKRMKRAFKRNRVRIGEINAQIEDNLSGIRVVKSFANEDIECEKFKKGNDLFLESKRDSYHYMGMYNAGLTAFTTMINVIVIAAGGIGIAKGWVNITDFVTFLLYINIFTEPVKVLIDFTEQFQNGYSGYERFLEILSVEPEIADKPDAKELTDVKGAITFENVSFRYKDGVDEVLSGVNLSVRPGEYVALAGPSGVGKTTLCSLIPRFYEVTGGSIKIDGTDIKDVTLKSLRDHIGVVQQDVYLFMGTIKENIRYGKPDATDEEVIQAAKLANAHDFIMSFENGYDTDIGQRGVKLSGGQKQRLSIARVFLKNPPILIFDEATSALDNESEQIVQESLEKLAKNRTTFVIAHRLTTIENAEEILMLTDEGIKERGTHEELMKLDGEYARMVKIHSRT</sequence>
<evidence type="ECO:0000313" key="10">
    <source>
        <dbReference type="EMBL" id="ACR71752.1"/>
    </source>
</evidence>
<feature type="domain" description="ABC transmembrane type-1" evidence="9">
    <location>
        <begin position="32"/>
        <end position="317"/>
    </location>
</feature>
<reference evidence="10 11" key="1">
    <citation type="journal article" date="2009" name="Proc. Natl. Acad. Sci. U.S.A.">
        <title>Characterizing a model human gut microbiota composed of members of its two dominant bacterial phyla.</title>
        <authorList>
            <person name="Mahowald M.A."/>
            <person name="Rey F.E."/>
            <person name="Seedorf H."/>
            <person name="Turnbaugh P.J."/>
            <person name="Fulton R.S."/>
            <person name="Wollam A."/>
            <person name="Shah N."/>
            <person name="Wang C."/>
            <person name="Magrini V."/>
            <person name="Wilson R.K."/>
            <person name="Cantarel B.L."/>
            <person name="Coutinho P.M."/>
            <person name="Henrissat B."/>
            <person name="Crock L.W."/>
            <person name="Russell A."/>
            <person name="Verberkmoes N.C."/>
            <person name="Hettich R.L."/>
            <person name="Gordon J.I."/>
        </authorList>
    </citation>
    <scope>NUCLEOTIDE SEQUENCE [LARGE SCALE GENOMIC DNA]</scope>
    <source>
        <strain evidence="11">ATCC 27750 / DSM 3376 / VPI C15-48 / C15-B4</strain>
    </source>
</reference>
<dbReference type="CDD" id="cd18549">
    <property type="entry name" value="ABC_6TM_YwjA_like"/>
    <property type="match status" value="1"/>
</dbReference>
<comment type="subcellular location">
    <subcellularLocation>
        <location evidence="1">Cell membrane</location>
        <topology evidence="1">Multi-pass membrane protein</topology>
    </subcellularLocation>
</comment>
<gene>
    <name evidence="10" type="ordered locus">EUBELI_00744</name>
</gene>
<dbReference type="PROSITE" id="PS50929">
    <property type="entry name" value="ABC_TM1F"/>
    <property type="match status" value="1"/>
</dbReference>
<evidence type="ECO:0000256" key="1">
    <source>
        <dbReference type="ARBA" id="ARBA00004651"/>
    </source>
</evidence>
<keyword evidence="11" id="KW-1185">Reference proteome</keyword>
<keyword evidence="3" id="KW-0547">Nucleotide-binding</keyword>
<evidence type="ECO:0000256" key="3">
    <source>
        <dbReference type="ARBA" id="ARBA00022741"/>
    </source>
</evidence>
<proteinExistence type="predicted"/>
<accession>C4Z548</accession>
<dbReference type="InterPro" id="IPR017871">
    <property type="entry name" value="ABC_transporter-like_CS"/>
</dbReference>
<dbReference type="GO" id="GO:0005524">
    <property type="term" value="F:ATP binding"/>
    <property type="evidence" value="ECO:0007669"/>
    <property type="project" value="UniProtKB-KW"/>
</dbReference>
<dbReference type="PANTHER" id="PTHR43394:SF1">
    <property type="entry name" value="ATP-BINDING CASSETTE SUB-FAMILY B MEMBER 10, MITOCHONDRIAL"/>
    <property type="match status" value="1"/>
</dbReference>
<feature type="transmembrane region" description="Helical" evidence="7">
    <location>
        <begin position="257"/>
        <end position="282"/>
    </location>
</feature>
<dbReference type="SMART" id="SM00382">
    <property type="entry name" value="AAA"/>
    <property type="match status" value="1"/>
</dbReference>
<dbReference type="GO" id="GO:0015421">
    <property type="term" value="F:ABC-type oligopeptide transporter activity"/>
    <property type="evidence" value="ECO:0007669"/>
    <property type="project" value="TreeGrafter"/>
</dbReference>
<dbReference type="GO" id="GO:0005886">
    <property type="term" value="C:plasma membrane"/>
    <property type="evidence" value="ECO:0007669"/>
    <property type="project" value="UniProtKB-SubCell"/>
</dbReference>
<organism evidence="10 11">
    <name type="scientific">Lachnospira eligens (strain ATCC 27750 / DSM 3376 / VPI C15-48 / C15-B4)</name>
    <name type="common">Eubacterium eligens</name>
    <dbReference type="NCBI Taxonomy" id="515620"/>
    <lineage>
        <taxon>Bacteria</taxon>
        <taxon>Bacillati</taxon>
        <taxon>Bacillota</taxon>
        <taxon>Clostridia</taxon>
        <taxon>Lachnospirales</taxon>
        <taxon>Lachnospiraceae</taxon>
        <taxon>Lachnospira</taxon>
    </lineage>
</organism>
<dbReference type="Pfam" id="PF00664">
    <property type="entry name" value="ABC_membrane"/>
    <property type="match status" value="1"/>
</dbReference>
<dbReference type="GO" id="GO:0016887">
    <property type="term" value="F:ATP hydrolysis activity"/>
    <property type="evidence" value="ECO:0007669"/>
    <property type="project" value="InterPro"/>
</dbReference>
<dbReference type="InterPro" id="IPR027417">
    <property type="entry name" value="P-loop_NTPase"/>
</dbReference>
<dbReference type="HOGENOM" id="CLU_000604_84_3_9"/>
<dbReference type="InterPro" id="IPR003439">
    <property type="entry name" value="ABC_transporter-like_ATP-bd"/>
</dbReference>
<dbReference type="InterPro" id="IPR036640">
    <property type="entry name" value="ABC1_TM_sf"/>
</dbReference>
<dbReference type="PANTHER" id="PTHR43394">
    <property type="entry name" value="ATP-DEPENDENT PERMEASE MDL1, MITOCHONDRIAL"/>
    <property type="match status" value="1"/>
</dbReference>
<dbReference type="Gene3D" id="1.20.1560.10">
    <property type="entry name" value="ABC transporter type 1, transmembrane domain"/>
    <property type="match status" value="1"/>
</dbReference>
<dbReference type="PROSITE" id="PS00211">
    <property type="entry name" value="ABC_TRANSPORTER_1"/>
    <property type="match status" value="1"/>
</dbReference>
<evidence type="ECO:0000313" key="11">
    <source>
        <dbReference type="Proteomes" id="UP000001476"/>
    </source>
</evidence>
<feature type="transmembrane region" description="Helical" evidence="7">
    <location>
        <begin position="176"/>
        <end position="193"/>
    </location>
</feature>
<feature type="transmembrane region" description="Helical" evidence="7">
    <location>
        <begin position="153"/>
        <end position="170"/>
    </location>
</feature>
<dbReference type="AlphaFoldDB" id="C4Z548"/>
<dbReference type="eggNOG" id="COG1132">
    <property type="taxonomic scope" value="Bacteria"/>
</dbReference>
<keyword evidence="2 7" id="KW-0812">Transmembrane</keyword>
<evidence type="ECO:0000256" key="5">
    <source>
        <dbReference type="ARBA" id="ARBA00022989"/>
    </source>
</evidence>
<dbReference type="InterPro" id="IPR011527">
    <property type="entry name" value="ABC1_TM_dom"/>
</dbReference>
<dbReference type="Gene3D" id="3.40.50.300">
    <property type="entry name" value="P-loop containing nucleotide triphosphate hydrolases"/>
    <property type="match status" value="1"/>
</dbReference>
<dbReference type="CDD" id="cd03251">
    <property type="entry name" value="ABCC_MsbA"/>
    <property type="match status" value="1"/>
</dbReference>
<dbReference type="PROSITE" id="PS50893">
    <property type="entry name" value="ABC_TRANSPORTER_2"/>
    <property type="match status" value="1"/>
</dbReference>
<feature type="transmembrane region" description="Helical" evidence="7">
    <location>
        <begin position="27"/>
        <end position="51"/>
    </location>
</feature>
<keyword evidence="6 7" id="KW-0472">Membrane</keyword>
<evidence type="ECO:0000256" key="4">
    <source>
        <dbReference type="ARBA" id="ARBA00022840"/>
    </source>
</evidence>
<evidence type="ECO:0000256" key="7">
    <source>
        <dbReference type="SAM" id="Phobius"/>
    </source>
</evidence>
<dbReference type="InterPro" id="IPR039421">
    <property type="entry name" value="Type_1_exporter"/>
</dbReference>
<dbReference type="FunFam" id="3.40.50.300:FF:000218">
    <property type="entry name" value="Multidrug ABC transporter ATP-binding protein"/>
    <property type="match status" value="1"/>
</dbReference>
<dbReference type="STRING" id="515620.EUBELI_00744"/>
<name>C4Z548_LACE2</name>
<evidence type="ECO:0000259" key="9">
    <source>
        <dbReference type="PROSITE" id="PS50929"/>
    </source>
</evidence>
<dbReference type="EMBL" id="CP001104">
    <property type="protein sequence ID" value="ACR71752.1"/>
    <property type="molecule type" value="Genomic_DNA"/>
</dbReference>
<dbReference type="SUPFAM" id="SSF90123">
    <property type="entry name" value="ABC transporter transmembrane region"/>
    <property type="match status" value="1"/>
</dbReference>
<keyword evidence="4 10" id="KW-0067">ATP-binding</keyword>
<dbReference type="InterPro" id="IPR003593">
    <property type="entry name" value="AAA+_ATPase"/>
</dbReference>
<keyword evidence="5 7" id="KW-1133">Transmembrane helix</keyword>
<dbReference type="SUPFAM" id="SSF52540">
    <property type="entry name" value="P-loop containing nucleoside triphosphate hydrolases"/>
    <property type="match status" value="1"/>
</dbReference>
<evidence type="ECO:0000256" key="2">
    <source>
        <dbReference type="ARBA" id="ARBA00022692"/>
    </source>
</evidence>
<dbReference type="KEGG" id="eel:EUBELI_00744"/>
<feature type="transmembrane region" description="Helical" evidence="7">
    <location>
        <begin position="71"/>
        <end position="92"/>
    </location>
</feature>
<dbReference type="Pfam" id="PF00005">
    <property type="entry name" value="ABC_tran"/>
    <property type="match status" value="1"/>
</dbReference>
<evidence type="ECO:0000256" key="6">
    <source>
        <dbReference type="ARBA" id="ARBA00023136"/>
    </source>
</evidence>